<comment type="caution">
    <text evidence="1">The sequence shown here is derived from an EMBL/GenBank/DDBJ whole genome shotgun (WGS) entry which is preliminary data.</text>
</comment>
<proteinExistence type="predicted"/>
<dbReference type="EC" id="5.2.1.8" evidence="1"/>
<keyword evidence="1" id="KW-0413">Isomerase</keyword>
<name>A0ACC3A3L3_9EURO</name>
<keyword evidence="2" id="KW-1185">Reference proteome</keyword>
<dbReference type="EMBL" id="JAPDRQ010000116">
    <property type="protein sequence ID" value="KAJ9654617.1"/>
    <property type="molecule type" value="Genomic_DNA"/>
</dbReference>
<sequence>MTGNRISRGGQRRAVLAAHRVNIHEIVSNICKKNPQSAPERNRAKLSTSGRNPPIARLSPALSNTSPKSWRESLSYQNPEAMIFDMANVQRIVVSLLVILTATFLFFGQTAEAAKGPKITHKVYFDIKHGDEELGRIVLGLYGKTVPKTAENFRALATGEKGYGFEGSSFHRVIKDFMIQGGDFTRGDGTGGKSIYGDKFADENFKLKHTKKGLLSMANAGKDTNGSQFFITTAITSWLDGRHVVFGEVLEGYNVVDLIQNVPKNPGDKPKDKVIIIKSGELEVPPEEEIFSDAHPEYLEDDSDKVDIPKTDDEKITHEDTTTDTKAHDEDGRQDGTMQNYLIKISLFGMGFVFVMWLISRRRRSAYDALKQDEKSTA</sequence>
<gene>
    <name evidence="1" type="primary">CPR2</name>
    <name evidence="1" type="ORF">H2198_006363</name>
</gene>
<reference evidence="1" key="1">
    <citation type="submission" date="2022-10" db="EMBL/GenBank/DDBJ databases">
        <title>Culturing micro-colonial fungi from biological soil crusts in the Mojave desert and describing Neophaeococcomyces mojavensis, and introducing the new genera and species Taxawa tesnikishii.</title>
        <authorList>
            <person name="Kurbessoian T."/>
            <person name="Stajich J.E."/>
        </authorList>
    </citation>
    <scope>NUCLEOTIDE SEQUENCE</scope>
    <source>
        <strain evidence="1">JES_112</strain>
    </source>
</reference>
<dbReference type="Proteomes" id="UP001172386">
    <property type="component" value="Unassembled WGS sequence"/>
</dbReference>
<evidence type="ECO:0000313" key="2">
    <source>
        <dbReference type="Proteomes" id="UP001172386"/>
    </source>
</evidence>
<protein>
    <submittedName>
        <fullName evidence="1">Peptidyl-prolyl cis-trans isomerase B</fullName>
        <ecNumber evidence="1">5.2.1.8</ecNumber>
    </submittedName>
</protein>
<accession>A0ACC3A3L3</accession>
<evidence type="ECO:0000313" key="1">
    <source>
        <dbReference type="EMBL" id="KAJ9654617.1"/>
    </source>
</evidence>
<organism evidence="1 2">
    <name type="scientific">Neophaeococcomyces mojaviensis</name>
    <dbReference type="NCBI Taxonomy" id="3383035"/>
    <lineage>
        <taxon>Eukaryota</taxon>
        <taxon>Fungi</taxon>
        <taxon>Dikarya</taxon>
        <taxon>Ascomycota</taxon>
        <taxon>Pezizomycotina</taxon>
        <taxon>Eurotiomycetes</taxon>
        <taxon>Chaetothyriomycetidae</taxon>
        <taxon>Chaetothyriales</taxon>
        <taxon>Chaetothyriales incertae sedis</taxon>
        <taxon>Neophaeococcomyces</taxon>
    </lineage>
</organism>